<dbReference type="PATRIC" id="fig|251221.4.peg.2818"/>
<protein>
    <submittedName>
        <fullName evidence="3">Glr2789 protein</fullName>
    </submittedName>
</protein>
<feature type="region of interest" description="Disordered" evidence="1">
    <location>
        <begin position="413"/>
        <end position="432"/>
    </location>
</feature>
<sequence length="432" mass="48350">MEVKPGGSLVMERREQILGAVETLNYRATVGDVATRSGLELTTVQQELNSLAQDGDGHLQVSNTGEIVYAFEADVRDRLLRKDRNARLKALLKKAWQVAFYLVRISFGILLVLSLLLIAIGIYVVLSSRDGDSGGEGESRGGGGGMPGFFWGNFFYIFYWPPYGYYEERRLKDPNDMGFLESVYSFLFGDGNPNADLESRRWRTVAGLIQANRGVVVAEQLAPYLEAARVDSEDFVLPALVKYDGVPEVSEQGEIVYRFPQLQVQAEERRPAAPLPGFLQEKRWQFSKAPGGKLVLAGALGVANFVGAWFLYFLLQSTNLPPDLGFFAALAPVLVVYGTLFLLVPAVRAAVISWLNRGVESRNRSRSGFSRHLREANAELRRKLAFAQNFAGQKVLGKEDIIYTTEQSTLEQRDYELDDPRFRSLEDPRTER</sequence>
<keyword evidence="4" id="KW-1185">Reference proteome</keyword>
<feature type="transmembrane region" description="Helical" evidence="2">
    <location>
        <begin position="327"/>
        <end position="355"/>
    </location>
</feature>
<dbReference type="EMBL" id="BA000045">
    <property type="protein sequence ID" value="BAC90730.1"/>
    <property type="molecule type" value="Genomic_DNA"/>
</dbReference>
<keyword evidence="2" id="KW-1133">Transmembrane helix</keyword>
<dbReference type="PANTHER" id="PTHR47380">
    <property type="entry name" value="OS02G0533000 PROTEIN"/>
    <property type="match status" value="1"/>
</dbReference>
<dbReference type="eggNOG" id="COG5360">
    <property type="taxonomic scope" value="Bacteria"/>
</dbReference>
<feature type="transmembrane region" description="Helical" evidence="2">
    <location>
        <begin position="146"/>
        <end position="166"/>
    </location>
</feature>
<organism evidence="3 4">
    <name type="scientific">Gloeobacter violaceus (strain ATCC 29082 / PCC 7421)</name>
    <dbReference type="NCBI Taxonomy" id="251221"/>
    <lineage>
        <taxon>Bacteria</taxon>
        <taxon>Bacillati</taxon>
        <taxon>Cyanobacteriota</taxon>
        <taxon>Cyanophyceae</taxon>
        <taxon>Gloeobacterales</taxon>
        <taxon>Gloeobacteraceae</taxon>
        <taxon>Gloeobacter</taxon>
    </lineage>
</organism>
<evidence type="ECO:0000313" key="3">
    <source>
        <dbReference type="EMBL" id="BAC90730.1"/>
    </source>
</evidence>
<reference evidence="3 4" key="1">
    <citation type="journal article" date="2003" name="DNA Res.">
        <title>Complete genome structure of Gloeobacter violaceus PCC 7421, a cyanobacterium that lacks thylakoids.</title>
        <authorList>
            <person name="Nakamura Y."/>
            <person name="Kaneko T."/>
            <person name="Sato S."/>
            <person name="Mimuro M."/>
            <person name="Miyashita H."/>
            <person name="Tsuchiya T."/>
            <person name="Sasamoto S."/>
            <person name="Watanabe A."/>
            <person name="Kawashima K."/>
            <person name="Kishida Y."/>
            <person name="Kiyokawa C."/>
            <person name="Kohara M."/>
            <person name="Matsumoto M."/>
            <person name="Matsuno A."/>
            <person name="Nakazaki N."/>
            <person name="Shimpo S."/>
            <person name="Takeuchi C."/>
            <person name="Yamada M."/>
            <person name="Tabata S."/>
        </authorList>
    </citation>
    <scope>NUCLEOTIDE SEQUENCE [LARGE SCALE GENOMIC DNA]</scope>
    <source>
        <strain evidence="4">ATCC 29082 / PCC 7421</strain>
    </source>
</reference>
<proteinExistence type="predicted"/>
<dbReference type="Proteomes" id="UP000000557">
    <property type="component" value="Chromosome"/>
</dbReference>
<evidence type="ECO:0000256" key="1">
    <source>
        <dbReference type="SAM" id="MobiDB-lite"/>
    </source>
</evidence>
<keyword evidence="2" id="KW-0812">Transmembrane</keyword>
<dbReference type="InterPro" id="IPR044200">
    <property type="entry name" value="At5g03900-like"/>
</dbReference>
<reference evidence="3 4" key="2">
    <citation type="journal article" date="2003" name="DNA Res.">
        <title>Complete genome structure of Gloeobacter violaceus PCC 7421, a cyanobacterium that lacks thylakoids (supplement).</title>
        <authorList>
            <person name="Nakamura Y."/>
            <person name="Kaneko T."/>
            <person name="Sato S."/>
            <person name="Mimuro M."/>
            <person name="Miyashita H."/>
            <person name="Tsuchiya T."/>
            <person name="Sasamoto S."/>
            <person name="Watanabe A."/>
            <person name="Kawashima K."/>
            <person name="Kishida Y."/>
            <person name="Kiyokawa C."/>
            <person name="Kohara M."/>
            <person name="Matsumoto M."/>
            <person name="Matsuno A."/>
            <person name="Nakazaki N."/>
            <person name="Shimpo S."/>
            <person name="Takeuchi C."/>
            <person name="Yamada M."/>
            <person name="Tabata S."/>
        </authorList>
    </citation>
    <scope>NUCLEOTIDE SEQUENCE [LARGE SCALE GENOMIC DNA]</scope>
    <source>
        <strain evidence="4">ATCC 29082 / PCC 7421</strain>
    </source>
</reference>
<evidence type="ECO:0000256" key="2">
    <source>
        <dbReference type="SAM" id="Phobius"/>
    </source>
</evidence>
<dbReference type="PhylomeDB" id="Q7NGU8"/>
<dbReference type="STRING" id="251221.gene:10760292"/>
<gene>
    <name evidence="3" type="ordered locus">glr2789</name>
</gene>
<feature type="transmembrane region" description="Helical" evidence="2">
    <location>
        <begin position="294"/>
        <end position="315"/>
    </location>
</feature>
<dbReference type="AlphaFoldDB" id="Q7NGU8"/>
<dbReference type="OrthoDB" id="5501559at2"/>
<evidence type="ECO:0000313" key="4">
    <source>
        <dbReference type="Proteomes" id="UP000000557"/>
    </source>
</evidence>
<dbReference type="InParanoid" id="Q7NGU8"/>
<name>Q7NGU8_GLOVI</name>
<dbReference type="PANTHER" id="PTHR47380:SF4">
    <property type="entry name" value="OS02G0533000 PROTEIN"/>
    <property type="match status" value="1"/>
</dbReference>
<keyword evidence="2" id="KW-0472">Membrane</keyword>
<feature type="transmembrane region" description="Helical" evidence="2">
    <location>
        <begin position="98"/>
        <end position="126"/>
    </location>
</feature>
<dbReference type="HOGENOM" id="CLU_029821_0_0_3"/>
<dbReference type="EnsemblBacteria" id="BAC90730">
    <property type="protein sequence ID" value="BAC90730"/>
    <property type="gene ID" value="BAC90730"/>
</dbReference>
<accession>Q7NGU8</accession>
<dbReference type="KEGG" id="gvi:glr2789"/>